<evidence type="ECO:0000256" key="4">
    <source>
        <dbReference type="ARBA" id="ARBA00022801"/>
    </source>
</evidence>
<dbReference type="GO" id="GO:0008270">
    <property type="term" value="F:zinc ion binding"/>
    <property type="evidence" value="ECO:0007669"/>
    <property type="project" value="InterPro"/>
</dbReference>
<feature type="region of interest" description="Disordered" evidence="8">
    <location>
        <begin position="1"/>
        <end position="22"/>
    </location>
</feature>
<dbReference type="GO" id="GO:0004181">
    <property type="term" value="F:metallocarboxypeptidase activity"/>
    <property type="evidence" value="ECO:0007669"/>
    <property type="project" value="InterPro"/>
</dbReference>
<proteinExistence type="inferred from homology"/>
<dbReference type="Pfam" id="PF00246">
    <property type="entry name" value="Peptidase_M14"/>
    <property type="match status" value="1"/>
</dbReference>
<dbReference type="PANTHER" id="PTHR11705">
    <property type="entry name" value="PROTEASE FAMILY M14 CARBOXYPEPTIDASE A,B"/>
    <property type="match status" value="1"/>
</dbReference>
<protein>
    <submittedName>
        <fullName evidence="11">Carboxypeptidase-like protein</fullName>
    </submittedName>
</protein>
<accession>U5N907</accession>
<keyword evidence="3" id="KW-0645">Protease</keyword>
<evidence type="ECO:0000256" key="3">
    <source>
        <dbReference type="ARBA" id="ARBA00022670"/>
    </source>
</evidence>
<reference evidence="11 12" key="1">
    <citation type="journal article" date="2013" name="Genome Biol.">
        <title>Genomic analysis reveals key aspects of prokaryotic symbiosis in the phototrophic consortium "Chlorochromatium aggregatum".</title>
        <authorList>
            <person name="Liu Z."/>
            <person name="Muller J."/>
            <person name="Li T."/>
            <person name="Alvey R.M."/>
            <person name="Vogl K."/>
            <person name="Frigaard N.U."/>
            <person name="Rockwell N.C."/>
            <person name="Boyd E.S."/>
            <person name="Tomsho L.P."/>
            <person name="Schuster S.C."/>
            <person name="Henke P."/>
            <person name="Rohde M."/>
            <person name="Overmann J."/>
            <person name="Bryant D.A."/>
        </authorList>
    </citation>
    <scope>NUCLEOTIDE SEQUENCE [LARGE SCALE GENOMIC DNA]</scope>
    <source>
        <strain evidence="11">CR</strain>
    </source>
</reference>
<dbReference type="InterPro" id="IPR000834">
    <property type="entry name" value="Peptidase_M14"/>
</dbReference>
<gene>
    <name evidence="11" type="ORF">Cenrod_0640</name>
</gene>
<comment type="cofactor">
    <cofactor evidence="1">
        <name>Zn(2+)</name>
        <dbReference type="ChEBI" id="CHEBI:29105"/>
    </cofactor>
</comment>
<keyword evidence="9" id="KW-0472">Membrane</keyword>
<evidence type="ECO:0000313" key="11">
    <source>
        <dbReference type="EMBL" id="AGX86748.1"/>
    </source>
</evidence>
<dbReference type="Proteomes" id="UP000017184">
    <property type="component" value="Chromosome"/>
</dbReference>
<evidence type="ECO:0000259" key="10">
    <source>
        <dbReference type="PROSITE" id="PS52035"/>
    </source>
</evidence>
<name>U5N907_9BURK</name>
<dbReference type="SUPFAM" id="SSF53187">
    <property type="entry name" value="Zn-dependent exopeptidases"/>
    <property type="match status" value="1"/>
</dbReference>
<dbReference type="OrthoDB" id="9779324at2"/>
<evidence type="ECO:0000256" key="2">
    <source>
        <dbReference type="ARBA" id="ARBA00005988"/>
    </source>
</evidence>
<dbReference type="PATRIC" id="fig|946483.4.peg.638"/>
<comment type="similarity">
    <text evidence="2 7">Belongs to the peptidase M14 family.</text>
</comment>
<evidence type="ECO:0000256" key="5">
    <source>
        <dbReference type="ARBA" id="ARBA00022833"/>
    </source>
</evidence>
<keyword evidence="4" id="KW-0378">Hydrolase</keyword>
<keyword evidence="12" id="KW-1185">Reference proteome</keyword>
<evidence type="ECO:0000256" key="9">
    <source>
        <dbReference type="SAM" id="Phobius"/>
    </source>
</evidence>
<dbReference type="KEGG" id="cbx:Cenrod_0640"/>
<feature type="transmembrane region" description="Helical" evidence="9">
    <location>
        <begin position="65"/>
        <end position="86"/>
    </location>
</feature>
<comment type="caution">
    <text evidence="7">Lacks conserved residue(s) required for the propagation of feature annotation.</text>
</comment>
<feature type="domain" description="Peptidase M14" evidence="10">
    <location>
        <begin position="77"/>
        <end position="344"/>
    </location>
</feature>
<keyword evidence="9" id="KW-1133">Transmembrane helix</keyword>
<dbReference type="eggNOG" id="COG2866">
    <property type="taxonomic scope" value="Bacteria"/>
</dbReference>
<dbReference type="PROSITE" id="PS52035">
    <property type="entry name" value="PEPTIDASE_M14"/>
    <property type="match status" value="1"/>
</dbReference>
<evidence type="ECO:0000256" key="8">
    <source>
        <dbReference type="SAM" id="MobiDB-lite"/>
    </source>
</evidence>
<dbReference type="EMBL" id="CP004885">
    <property type="protein sequence ID" value="AGX86748.1"/>
    <property type="molecule type" value="Genomic_DNA"/>
</dbReference>
<keyword evidence="5" id="KW-0862">Zinc</keyword>
<feature type="region of interest" description="Disordered" evidence="8">
    <location>
        <begin position="323"/>
        <end position="344"/>
    </location>
</feature>
<keyword evidence="11" id="KW-0121">Carboxypeptidase</keyword>
<dbReference type="AlphaFoldDB" id="U5N907"/>
<dbReference type="PANTHER" id="PTHR11705:SF143">
    <property type="entry name" value="SLL0236 PROTEIN"/>
    <property type="match status" value="1"/>
</dbReference>
<dbReference type="SMART" id="SM00631">
    <property type="entry name" value="Zn_pept"/>
    <property type="match status" value="1"/>
</dbReference>
<organism evidence="11 12">
    <name type="scientific">Candidatus Symbiobacter mobilis CR</name>
    <dbReference type="NCBI Taxonomy" id="946483"/>
    <lineage>
        <taxon>Bacteria</taxon>
        <taxon>Pseudomonadati</taxon>
        <taxon>Pseudomonadota</taxon>
        <taxon>Betaproteobacteria</taxon>
        <taxon>Burkholderiales</taxon>
        <taxon>Comamonadaceae</taxon>
    </lineage>
</organism>
<dbReference type="STRING" id="946483.Cenrod_0640"/>
<dbReference type="Gene3D" id="3.40.630.10">
    <property type="entry name" value="Zn peptidases"/>
    <property type="match status" value="1"/>
</dbReference>
<dbReference type="HOGENOM" id="CLU_061366_0_0_4"/>
<evidence type="ECO:0000256" key="6">
    <source>
        <dbReference type="ARBA" id="ARBA00023049"/>
    </source>
</evidence>
<keyword evidence="9" id="KW-0812">Transmembrane</keyword>
<evidence type="ECO:0000313" key="12">
    <source>
        <dbReference type="Proteomes" id="UP000017184"/>
    </source>
</evidence>
<evidence type="ECO:0000256" key="7">
    <source>
        <dbReference type="PROSITE-ProRule" id="PRU01379"/>
    </source>
</evidence>
<evidence type="ECO:0000256" key="1">
    <source>
        <dbReference type="ARBA" id="ARBA00001947"/>
    </source>
</evidence>
<dbReference type="GO" id="GO:0006508">
    <property type="term" value="P:proteolysis"/>
    <property type="evidence" value="ECO:0007669"/>
    <property type="project" value="UniProtKB-KW"/>
</dbReference>
<sequence length="344" mass="38242">MSVFMKLRRNESRGHSNRGAEGVGDSRIRRIFPVDLTHGPQSCGPQWHWLQWICLCPVRSLVVRLLGMFLVVGTVGMAHACPAFFLRVPQVSRALCQQAALVPSGATSVLGQPLLVRDVAASPAQWRVLVLGGIHGDEFSSASLVFHWIGMALRDPLDTHWRFLPVLNPDGMLRRPATRVNAHGVDLNRNFATPDWVREAPLYWERRTRKDPRRWPGSAPLSEPESRYLAEQIRTFAPDLVVSVHAPYGVLDFDGPLRPPTRLGRLYLDRVGVFPGSLGHYCGLQQGIPVVTVELPNALRAPPPAEMRRMWGDLQRWMQNTLPRPASKTTGASAPQSAPVSGLH</sequence>
<keyword evidence="6" id="KW-0482">Metalloprotease</keyword>
<dbReference type="GO" id="GO:0005615">
    <property type="term" value="C:extracellular space"/>
    <property type="evidence" value="ECO:0007669"/>
    <property type="project" value="TreeGrafter"/>
</dbReference>